<dbReference type="RefSeq" id="WP_177190249.1">
    <property type="nucleotide sequence ID" value="NZ_FOUZ01000003.1"/>
</dbReference>
<dbReference type="Proteomes" id="UP000199149">
    <property type="component" value="Unassembled WGS sequence"/>
</dbReference>
<protein>
    <submittedName>
        <fullName evidence="1">Uncharacterized protein</fullName>
    </submittedName>
</protein>
<evidence type="ECO:0000313" key="1">
    <source>
        <dbReference type="EMBL" id="SFM84645.1"/>
    </source>
</evidence>
<organism evidence="1 2">
    <name type="scientific">Algoriella xinjiangensis</name>
    <dbReference type="NCBI Taxonomy" id="684065"/>
    <lineage>
        <taxon>Bacteria</taxon>
        <taxon>Pseudomonadati</taxon>
        <taxon>Bacteroidota</taxon>
        <taxon>Flavobacteriia</taxon>
        <taxon>Flavobacteriales</taxon>
        <taxon>Weeksellaceae</taxon>
        <taxon>Algoriella</taxon>
    </lineage>
</organism>
<reference evidence="2" key="1">
    <citation type="submission" date="2016-10" db="EMBL/GenBank/DDBJ databases">
        <authorList>
            <person name="Varghese N."/>
            <person name="Submissions S."/>
        </authorList>
    </citation>
    <scope>NUCLEOTIDE SEQUENCE [LARGE SCALE GENOMIC DNA]</scope>
    <source>
        <strain evidence="2">XJ109</strain>
    </source>
</reference>
<dbReference type="EMBL" id="FOUZ01000003">
    <property type="protein sequence ID" value="SFM84645.1"/>
    <property type="molecule type" value="Genomic_DNA"/>
</dbReference>
<gene>
    <name evidence="1" type="ORF">SAMN05421738_103101</name>
</gene>
<dbReference type="AlphaFoldDB" id="A0A1I4U6Y1"/>
<name>A0A1I4U6Y1_9FLAO</name>
<keyword evidence="2" id="KW-1185">Reference proteome</keyword>
<dbReference type="STRING" id="684065.SAMN05421738_103101"/>
<proteinExistence type="predicted"/>
<sequence>MDNLEKFQIKKENQKKIKGGSIRDTPCKAGEEENSEGYCVPIDYDAFYPVTD</sequence>
<accession>A0A1I4U6Y1</accession>
<evidence type="ECO:0000313" key="2">
    <source>
        <dbReference type="Proteomes" id="UP000199149"/>
    </source>
</evidence>